<proteinExistence type="predicted"/>
<keyword evidence="2" id="KW-1185">Reference proteome</keyword>
<reference evidence="1 2" key="1">
    <citation type="submission" date="2011-02" db="EMBL/GenBank/DDBJ databases">
        <authorList>
            <person name="Weinstock G."/>
            <person name="Sodergren E."/>
            <person name="Clifton S."/>
            <person name="Fulton L."/>
            <person name="Fulton B."/>
            <person name="Courtney L."/>
            <person name="Fronick C."/>
            <person name="Harrison M."/>
            <person name="Strong C."/>
            <person name="Farmer C."/>
            <person name="Delahaunty K."/>
            <person name="Markovic C."/>
            <person name="Hall O."/>
            <person name="Minx P."/>
            <person name="Tomlinson C."/>
            <person name="Mitreva M."/>
            <person name="Hou S."/>
            <person name="Chen J."/>
            <person name="Wollam A."/>
            <person name="Pepin K.H."/>
            <person name="Johnson M."/>
            <person name="Bhonagiri V."/>
            <person name="Zhang X."/>
            <person name="Suruliraj S."/>
            <person name="Warren W."/>
            <person name="Chinwalla A."/>
            <person name="Mardis E.R."/>
            <person name="Wilson R.K."/>
        </authorList>
    </citation>
    <scope>NUCLEOTIDE SEQUENCE [LARGE SCALE GENOMIC DNA]</scope>
    <source>
        <strain evidence="1 2">YIT 11859</strain>
    </source>
</reference>
<organism evidence="1 2">
    <name type="scientific">Parasutterella excrementihominis YIT 11859</name>
    <dbReference type="NCBI Taxonomy" id="762966"/>
    <lineage>
        <taxon>Bacteria</taxon>
        <taxon>Pseudomonadati</taxon>
        <taxon>Pseudomonadota</taxon>
        <taxon>Betaproteobacteria</taxon>
        <taxon>Burkholderiales</taxon>
        <taxon>Sutterellaceae</taxon>
        <taxon>Parasutterella</taxon>
    </lineage>
</organism>
<dbReference type="EMBL" id="AFBP01000002">
    <property type="protein sequence ID" value="EGG57944.1"/>
    <property type="molecule type" value="Genomic_DNA"/>
</dbReference>
<sequence length="39" mass="4565">MHHFAAMFYCGSKINKKIPKLFLFALKRCIITKVFAIAY</sequence>
<gene>
    <name evidence="1" type="ORF">HMPREF9439_00036</name>
</gene>
<comment type="caution">
    <text evidence="1">The sequence shown here is derived from an EMBL/GenBank/DDBJ whole genome shotgun (WGS) entry which is preliminary data.</text>
</comment>
<dbReference type="AlphaFoldDB" id="F3QGJ7"/>
<dbReference type="HOGENOM" id="CLU_3314000_0_0_4"/>
<evidence type="ECO:0000313" key="2">
    <source>
        <dbReference type="Proteomes" id="UP000005156"/>
    </source>
</evidence>
<name>F3QGJ7_9BURK</name>
<protein>
    <submittedName>
        <fullName evidence="1">Uncharacterized protein</fullName>
    </submittedName>
</protein>
<accession>F3QGJ7</accession>
<evidence type="ECO:0000313" key="1">
    <source>
        <dbReference type="EMBL" id="EGG57944.1"/>
    </source>
</evidence>
<dbReference type="Proteomes" id="UP000005156">
    <property type="component" value="Unassembled WGS sequence"/>
</dbReference>